<keyword evidence="1" id="KW-0812">Transmembrane</keyword>
<evidence type="ECO:0008006" key="4">
    <source>
        <dbReference type="Google" id="ProtNLM"/>
    </source>
</evidence>
<evidence type="ECO:0000256" key="1">
    <source>
        <dbReference type="SAM" id="Phobius"/>
    </source>
</evidence>
<feature type="transmembrane region" description="Helical" evidence="1">
    <location>
        <begin position="44"/>
        <end position="68"/>
    </location>
</feature>
<keyword evidence="1" id="KW-1133">Transmembrane helix</keyword>
<dbReference type="AlphaFoldDB" id="A0A5J6J619"/>
<gene>
    <name evidence="2" type="ORF">CP980_13430</name>
</gene>
<reference evidence="2 3" key="1">
    <citation type="submission" date="2017-09" db="EMBL/GenBank/DDBJ databases">
        <authorList>
            <person name="Lee N."/>
            <person name="Cho B.-K."/>
        </authorList>
    </citation>
    <scope>NUCLEOTIDE SEQUENCE [LARGE SCALE GENOMIC DNA]</scope>
    <source>
        <strain evidence="2 3">ATCC 27476</strain>
    </source>
</reference>
<keyword evidence="1" id="KW-0472">Membrane</keyword>
<organism evidence="2 3">
    <name type="scientific">Streptomyces vinaceus</name>
    <dbReference type="NCBI Taxonomy" id="1960"/>
    <lineage>
        <taxon>Bacteria</taxon>
        <taxon>Bacillati</taxon>
        <taxon>Actinomycetota</taxon>
        <taxon>Actinomycetes</taxon>
        <taxon>Kitasatosporales</taxon>
        <taxon>Streptomycetaceae</taxon>
        <taxon>Streptomyces</taxon>
    </lineage>
</organism>
<name>A0A5J6J619_STRVI</name>
<evidence type="ECO:0000313" key="3">
    <source>
        <dbReference type="Proteomes" id="UP000325563"/>
    </source>
</evidence>
<protein>
    <recommendedName>
        <fullName evidence="4">DUF2530 domain-containing protein</fullName>
    </recommendedName>
</protein>
<keyword evidence="3" id="KW-1185">Reference proteome</keyword>
<proteinExistence type="predicted"/>
<feature type="transmembrane region" description="Helical" evidence="1">
    <location>
        <begin position="20"/>
        <end position="38"/>
    </location>
</feature>
<accession>A0A5J6J619</accession>
<dbReference type="Proteomes" id="UP000325563">
    <property type="component" value="Chromosome"/>
</dbReference>
<dbReference type="KEGG" id="svn:CP980_13430"/>
<dbReference type="EMBL" id="CP023692">
    <property type="protein sequence ID" value="QEV45965.1"/>
    <property type="molecule type" value="Genomic_DNA"/>
</dbReference>
<sequence length="89" mass="10088">MSDRWRWPVPRHEFQPGRLLAGLILVAAGVLYLLDATGEADLPWFLVIPMTMGGLCLAALVGIVTYAIRRDRRDRVRAPRDRISESSER</sequence>
<evidence type="ECO:0000313" key="2">
    <source>
        <dbReference type="EMBL" id="QEV45965.1"/>
    </source>
</evidence>